<name>A0AA35IPW4_SACMI</name>
<dbReference type="InterPro" id="IPR000612">
    <property type="entry name" value="PMP3"/>
</dbReference>
<evidence type="ECO:0000313" key="9">
    <source>
        <dbReference type="Proteomes" id="UP001161438"/>
    </source>
</evidence>
<comment type="similarity">
    <text evidence="2">Belongs to the UPF0057 (PMP3) family.</text>
</comment>
<evidence type="ECO:0000256" key="6">
    <source>
        <dbReference type="SAM" id="MobiDB-lite"/>
    </source>
</evidence>
<reference evidence="8" key="1">
    <citation type="submission" date="2022-10" db="EMBL/GenBank/DDBJ databases">
        <authorList>
            <person name="Byrne P K."/>
        </authorList>
    </citation>
    <scope>NUCLEOTIDE SEQUENCE</scope>
    <source>
        <strain evidence="8">IFO1815</strain>
    </source>
</reference>
<gene>
    <name evidence="8" type="primary">SMKI10G0650</name>
    <name evidence="8" type="ORF">SMKI_10G0650</name>
</gene>
<feature type="region of interest" description="Disordered" evidence="6">
    <location>
        <begin position="79"/>
        <end position="105"/>
    </location>
</feature>
<keyword evidence="4 7" id="KW-1133">Transmembrane helix</keyword>
<sequence>MDRNNNNENHRMRYSINKDDLLLMVLALFIAPVSVWKRKGFFSWDSLLNVLLFFLLFFPAIIHGCYVVYETSEERSYERSSSVNRDLEAQPEASSEAQPPAYDEDAHAGAEVPLLDNKQSQP</sequence>
<keyword evidence="5 7" id="KW-0472">Membrane</keyword>
<evidence type="ECO:0000256" key="7">
    <source>
        <dbReference type="SAM" id="Phobius"/>
    </source>
</evidence>
<keyword evidence="3 7" id="KW-0812">Transmembrane</keyword>
<evidence type="ECO:0000313" key="8">
    <source>
        <dbReference type="EMBL" id="CAI4034280.1"/>
    </source>
</evidence>
<dbReference type="GO" id="GO:0016020">
    <property type="term" value="C:membrane"/>
    <property type="evidence" value="ECO:0007669"/>
    <property type="project" value="UniProtKB-SubCell"/>
</dbReference>
<dbReference type="Proteomes" id="UP001161438">
    <property type="component" value="Chromosome 10"/>
</dbReference>
<dbReference type="Pfam" id="PF01679">
    <property type="entry name" value="Pmp3"/>
    <property type="match status" value="1"/>
</dbReference>
<evidence type="ECO:0000256" key="5">
    <source>
        <dbReference type="ARBA" id="ARBA00023136"/>
    </source>
</evidence>
<accession>A0AA35IPW4</accession>
<evidence type="ECO:0000256" key="1">
    <source>
        <dbReference type="ARBA" id="ARBA00004370"/>
    </source>
</evidence>
<proteinExistence type="inferred from homology"/>
<keyword evidence="9" id="KW-1185">Reference proteome</keyword>
<protein>
    <submittedName>
        <fullName evidence="8">Uncharacterized protein</fullName>
    </submittedName>
</protein>
<comment type="subcellular location">
    <subcellularLocation>
        <location evidence="1">Membrane</location>
    </subcellularLocation>
</comment>
<evidence type="ECO:0000256" key="3">
    <source>
        <dbReference type="ARBA" id="ARBA00022692"/>
    </source>
</evidence>
<feature type="transmembrane region" description="Helical" evidence="7">
    <location>
        <begin position="50"/>
        <end position="69"/>
    </location>
</feature>
<dbReference type="EMBL" id="OX365766">
    <property type="protein sequence ID" value="CAI4034280.1"/>
    <property type="molecule type" value="Genomic_DNA"/>
</dbReference>
<dbReference type="GeneID" id="80919097"/>
<evidence type="ECO:0000256" key="4">
    <source>
        <dbReference type="ARBA" id="ARBA00022989"/>
    </source>
</evidence>
<evidence type="ECO:0000256" key="2">
    <source>
        <dbReference type="ARBA" id="ARBA00009530"/>
    </source>
</evidence>
<dbReference type="RefSeq" id="XP_056077401.1">
    <property type="nucleotide sequence ID" value="XM_056223377.1"/>
</dbReference>
<feature type="transmembrane region" description="Helical" evidence="7">
    <location>
        <begin position="21"/>
        <end position="38"/>
    </location>
</feature>
<organism evidence="8 9">
    <name type="scientific">Saccharomyces mikatae IFO 1815</name>
    <dbReference type="NCBI Taxonomy" id="226126"/>
    <lineage>
        <taxon>Eukaryota</taxon>
        <taxon>Fungi</taxon>
        <taxon>Dikarya</taxon>
        <taxon>Ascomycota</taxon>
        <taxon>Saccharomycotina</taxon>
        <taxon>Saccharomycetes</taxon>
        <taxon>Saccharomycetales</taxon>
        <taxon>Saccharomycetaceae</taxon>
        <taxon>Saccharomyces</taxon>
    </lineage>
</organism>
<dbReference type="AlphaFoldDB" id="A0AA35IPW4"/>